<evidence type="ECO:0000256" key="2">
    <source>
        <dbReference type="PIRSR" id="PIRSR006386-1"/>
    </source>
</evidence>
<comment type="catalytic activity">
    <reaction evidence="1">
        <text>2-hydroxychromene-2-carboxylate = (3E)-4-(2-hydroxyphenyl)-2-oxobut-3-enoate</text>
        <dbReference type="Rhea" id="RHEA:27401"/>
        <dbReference type="ChEBI" id="CHEBI:59350"/>
        <dbReference type="ChEBI" id="CHEBI:59353"/>
        <dbReference type="EC" id="5.99.1.4"/>
    </reaction>
</comment>
<dbReference type="Gene3D" id="3.40.30.10">
    <property type="entry name" value="Glutaredoxin"/>
    <property type="match status" value="1"/>
</dbReference>
<comment type="caution">
    <text evidence="4">The sequence shown here is derived from an EMBL/GenBank/DDBJ whole genome shotgun (WGS) entry which is preliminary data.</text>
</comment>
<dbReference type="GO" id="GO:0004364">
    <property type="term" value="F:glutathione transferase activity"/>
    <property type="evidence" value="ECO:0007669"/>
    <property type="project" value="TreeGrafter"/>
</dbReference>
<protein>
    <recommendedName>
        <fullName evidence="1">2-hydroxychromene-2-carboxylate isomerase</fullName>
        <ecNumber evidence="1">5.99.1.4</ecNumber>
    </recommendedName>
</protein>
<keyword evidence="5" id="KW-1185">Reference proteome</keyword>
<dbReference type="EMBL" id="BMYV01000002">
    <property type="protein sequence ID" value="GGX71735.1"/>
    <property type="molecule type" value="Genomic_DNA"/>
</dbReference>
<accession>A0A918KSL0</accession>
<evidence type="ECO:0000313" key="4">
    <source>
        <dbReference type="EMBL" id="GGX71735.1"/>
    </source>
</evidence>
<dbReference type="SUPFAM" id="SSF52833">
    <property type="entry name" value="Thioredoxin-like"/>
    <property type="match status" value="1"/>
</dbReference>
<dbReference type="InterPro" id="IPR036249">
    <property type="entry name" value="Thioredoxin-like_sf"/>
</dbReference>
<name>A0A918KSL0_9PROT</name>
<dbReference type="GO" id="GO:1901170">
    <property type="term" value="P:naphthalene catabolic process"/>
    <property type="evidence" value="ECO:0007669"/>
    <property type="project" value="InterPro"/>
</dbReference>
<dbReference type="InterPro" id="IPR044087">
    <property type="entry name" value="NahD-like"/>
</dbReference>
<dbReference type="InterPro" id="IPR051924">
    <property type="entry name" value="GST_Kappa/NadH"/>
</dbReference>
<reference evidence="4 5" key="1">
    <citation type="journal article" date="2014" name="Int. J. Syst. Evol. Microbiol.">
        <title>Complete genome sequence of Corynebacterium casei LMG S-19264T (=DSM 44701T), isolated from a smear-ripened cheese.</title>
        <authorList>
            <consortium name="US DOE Joint Genome Institute (JGI-PGF)"/>
            <person name="Walter F."/>
            <person name="Albersmeier A."/>
            <person name="Kalinowski J."/>
            <person name="Ruckert C."/>
        </authorList>
    </citation>
    <scope>NUCLEOTIDE SEQUENCE [LARGE SCALE GENOMIC DNA]</scope>
    <source>
        <strain evidence="4 5">KCTC 23968</strain>
    </source>
</reference>
<dbReference type="CDD" id="cd03022">
    <property type="entry name" value="DsbA_HCCA_Iso"/>
    <property type="match status" value="1"/>
</dbReference>
<dbReference type="RefSeq" id="WP_189585817.1">
    <property type="nucleotide sequence ID" value="NZ_BMYV01000002.1"/>
</dbReference>
<dbReference type="GO" id="GO:0018845">
    <property type="term" value="F:2-hydroxychromene-2-carboxylate isomerase activity"/>
    <property type="evidence" value="ECO:0007669"/>
    <property type="project" value="UniProtKB-UniRule"/>
</dbReference>
<evidence type="ECO:0000313" key="5">
    <source>
        <dbReference type="Proteomes" id="UP000600865"/>
    </source>
</evidence>
<keyword evidence="1 4" id="KW-0413">Isomerase</keyword>
<dbReference type="GO" id="GO:0004602">
    <property type="term" value="F:glutathione peroxidase activity"/>
    <property type="evidence" value="ECO:0007669"/>
    <property type="project" value="TreeGrafter"/>
</dbReference>
<evidence type="ECO:0000256" key="1">
    <source>
        <dbReference type="PIRNR" id="PIRNR006386"/>
    </source>
</evidence>
<dbReference type="InterPro" id="IPR001853">
    <property type="entry name" value="DSBA-like_thioredoxin_dom"/>
</dbReference>
<feature type="active site" description="Nucleophile" evidence="2">
    <location>
        <position position="13"/>
    </location>
</feature>
<evidence type="ECO:0000259" key="3">
    <source>
        <dbReference type="Pfam" id="PF01323"/>
    </source>
</evidence>
<comment type="similarity">
    <text evidence="1">Belongs to the GST superfamily. NadH family.</text>
</comment>
<dbReference type="Pfam" id="PF01323">
    <property type="entry name" value="DSBA"/>
    <property type="match status" value="1"/>
</dbReference>
<sequence>MTQTIDFIFDFGSPNAYLAWKVLPNMAAQKGVVVNYIPCLLGGIFKATNNQPPMIAYGAVSGKLEYQRIEMNRFIAKYGLSKFRFNPHFPVNTLLLMRGACAAAASDTLDAYIEAAMAAMWEDGLNMSDPDVFVSAMNAAGLEGSTLLTEAQNPSIKARLLENTNAAVSRGIFGIPSYFVGDEMWFGKDRIRDLMQTL</sequence>
<dbReference type="PANTHER" id="PTHR42943:SF2">
    <property type="entry name" value="GLUTATHIONE S-TRANSFERASE KAPPA 1"/>
    <property type="match status" value="1"/>
</dbReference>
<proteinExistence type="inferred from homology"/>
<organism evidence="4 5">
    <name type="scientific">Litorimonas cladophorae</name>
    <dbReference type="NCBI Taxonomy" id="1220491"/>
    <lineage>
        <taxon>Bacteria</taxon>
        <taxon>Pseudomonadati</taxon>
        <taxon>Pseudomonadota</taxon>
        <taxon>Alphaproteobacteria</taxon>
        <taxon>Maricaulales</taxon>
        <taxon>Robiginitomaculaceae</taxon>
    </lineage>
</organism>
<gene>
    <name evidence="4" type="ORF">GCM10011309_22450</name>
</gene>
<dbReference type="EC" id="5.99.1.4" evidence="1"/>
<dbReference type="AlphaFoldDB" id="A0A918KSL0"/>
<dbReference type="GO" id="GO:0006749">
    <property type="term" value="P:glutathione metabolic process"/>
    <property type="evidence" value="ECO:0007669"/>
    <property type="project" value="TreeGrafter"/>
</dbReference>
<dbReference type="PANTHER" id="PTHR42943">
    <property type="entry name" value="GLUTATHIONE S-TRANSFERASE KAPPA"/>
    <property type="match status" value="1"/>
</dbReference>
<dbReference type="PIRSF" id="PIRSF006386">
    <property type="entry name" value="HCCAis_GSTk"/>
    <property type="match status" value="1"/>
</dbReference>
<feature type="domain" description="DSBA-like thioredoxin" evidence="3">
    <location>
        <begin position="4"/>
        <end position="196"/>
    </location>
</feature>
<dbReference type="Proteomes" id="UP000600865">
    <property type="component" value="Unassembled WGS sequence"/>
</dbReference>
<dbReference type="InterPro" id="IPR014440">
    <property type="entry name" value="HCCAis_GSTk"/>
</dbReference>